<name>A0A7W4V1M0_LEIAQ</name>
<evidence type="ECO:0000256" key="2">
    <source>
        <dbReference type="SAM" id="Phobius"/>
    </source>
</evidence>
<keyword evidence="2" id="KW-1133">Transmembrane helix</keyword>
<gene>
    <name evidence="3" type="ORF">FHX33_004296</name>
</gene>
<dbReference type="AlphaFoldDB" id="A0A7W4V1M0"/>
<feature type="transmembrane region" description="Helical" evidence="2">
    <location>
        <begin position="6"/>
        <end position="28"/>
    </location>
</feature>
<dbReference type="EMBL" id="JACHVP010000009">
    <property type="protein sequence ID" value="MBB2969511.1"/>
    <property type="molecule type" value="Genomic_DNA"/>
</dbReference>
<comment type="caution">
    <text evidence="3">The sequence shown here is derived from an EMBL/GenBank/DDBJ whole genome shotgun (WGS) entry which is preliminary data.</text>
</comment>
<keyword evidence="2" id="KW-0472">Membrane</keyword>
<evidence type="ECO:0000313" key="4">
    <source>
        <dbReference type="Proteomes" id="UP000538196"/>
    </source>
</evidence>
<proteinExistence type="predicted"/>
<keyword evidence="2" id="KW-0812">Transmembrane</keyword>
<dbReference type="Proteomes" id="UP000538196">
    <property type="component" value="Unassembled WGS sequence"/>
</dbReference>
<keyword evidence="3" id="KW-0966">Cell projection</keyword>
<accession>A0A7W4V1M0</accession>
<feature type="region of interest" description="Disordered" evidence="1">
    <location>
        <begin position="43"/>
        <end position="68"/>
    </location>
</feature>
<protein>
    <submittedName>
        <fullName evidence="3">Flagellar biosynthesis/type III secretory pathway M-ring protein FliF/YscJ</fullName>
    </submittedName>
</protein>
<keyword evidence="3" id="KW-0282">Flagellum</keyword>
<reference evidence="3 4" key="1">
    <citation type="submission" date="2020-08" db="EMBL/GenBank/DDBJ databases">
        <title>Sequencing the genomes of 1000 actinobacteria strains.</title>
        <authorList>
            <person name="Klenk H.-P."/>
        </authorList>
    </citation>
    <scope>NUCLEOTIDE SEQUENCE [LARGE SCALE GENOMIC DNA]</scope>
    <source>
        <strain evidence="3 4">DSM 20146</strain>
    </source>
</reference>
<evidence type="ECO:0000256" key="1">
    <source>
        <dbReference type="SAM" id="MobiDB-lite"/>
    </source>
</evidence>
<keyword evidence="4" id="KW-1185">Reference proteome</keyword>
<evidence type="ECO:0000313" key="3">
    <source>
        <dbReference type="EMBL" id="MBB2969511.1"/>
    </source>
</evidence>
<organism evidence="3 4">
    <name type="scientific">Leifsonia aquatica</name>
    <name type="common">Corynebacterium aquaticum</name>
    <dbReference type="NCBI Taxonomy" id="144185"/>
    <lineage>
        <taxon>Bacteria</taxon>
        <taxon>Bacillati</taxon>
        <taxon>Actinomycetota</taxon>
        <taxon>Actinomycetes</taxon>
        <taxon>Micrococcales</taxon>
        <taxon>Microbacteriaceae</taxon>
        <taxon>Leifsonia</taxon>
    </lineage>
</organism>
<keyword evidence="3" id="KW-0969">Cilium</keyword>
<sequence length="68" mass="7904">MKMDDFWTNALWSLTPTVLVGLVFWFVLRSIFRADRREREAYAREEKRQRAQRVSAAGSAQAGEQDPS</sequence>